<evidence type="ECO:0000313" key="2">
    <source>
        <dbReference type="EMBL" id="AMU89491.1"/>
    </source>
</evidence>
<dbReference type="RefSeq" id="WP_054727199.1">
    <property type="nucleotide sequence ID" value="NZ_CP009429.1"/>
</dbReference>
<gene>
    <name evidence="2" type="ORF">ATM17_10655</name>
</gene>
<dbReference type="Pfam" id="PF14452">
    <property type="entry name" value="Multi_ubiq"/>
    <property type="match status" value="1"/>
</dbReference>
<dbReference type="Proteomes" id="UP000076088">
    <property type="component" value="Chromosome"/>
</dbReference>
<evidence type="ECO:0000313" key="3">
    <source>
        <dbReference type="Proteomes" id="UP000076088"/>
    </source>
</evidence>
<dbReference type="AlphaFoldDB" id="A0AAC9AV30"/>
<reference evidence="2 3" key="2">
    <citation type="journal article" date="2016" name="Genome Announc.">
        <title>Complete Genome Sequence of Sphingopyxis macrogoltabida Strain 203N (NBRC 111659), a Polyethylene Glycol Degrader.</title>
        <authorList>
            <person name="Ohtsubo Y."/>
            <person name="Nonoyama S."/>
            <person name="Nagata Y."/>
            <person name="Numata M."/>
            <person name="Tsuchikane K."/>
            <person name="Hosoyama A."/>
            <person name="Yamazoe A."/>
            <person name="Tsuda M."/>
            <person name="Fujita N."/>
            <person name="Kawai F."/>
        </authorList>
    </citation>
    <scope>NUCLEOTIDE SEQUENCE [LARGE SCALE GENOMIC DNA]</scope>
    <source>
        <strain evidence="2 3">203N</strain>
    </source>
</reference>
<dbReference type="KEGG" id="smaz:LH19_09180"/>
<keyword evidence="3" id="KW-1185">Reference proteome</keyword>
<evidence type="ECO:0000259" key="1">
    <source>
        <dbReference type="Pfam" id="PF14452"/>
    </source>
</evidence>
<protein>
    <recommendedName>
        <fullName evidence="1">Multi-ubiquitin domain-containing protein</fullName>
    </recommendedName>
</protein>
<reference evidence="3" key="1">
    <citation type="submission" date="2015-11" db="EMBL/GenBank/DDBJ databases">
        <title>Complete genome sequence of a polyethylene-glycol degrader Sphingopyxis macrogoltabida 203N (NBRC 111659).</title>
        <authorList>
            <person name="Yoshiyuki O."/>
            <person name="Shouta N."/>
            <person name="Nagata Y."/>
            <person name="Numata M."/>
            <person name="Tsuchikane K."/>
            <person name="Hosoyama A."/>
            <person name="Yamazoe A."/>
            <person name="Tsuda M."/>
            <person name="Fujita N."/>
            <person name="Kawai F."/>
        </authorList>
    </citation>
    <scope>NUCLEOTIDE SEQUENCE [LARGE SCALE GENOMIC DNA]</scope>
    <source>
        <strain evidence="3">203N</strain>
    </source>
</reference>
<feature type="domain" description="Multi-ubiquitin" evidence="1">
    <location>
        <begin position="11"/>
        <end position="75"/>
    </location>
</feature>
<accession>A0AAC9AV30</accession>
<proteinExistence type="predicted"/>
<dbReference type="InterPro" id="IPR027802">
    <property type="entry name" value="Multi-ubiquitin_dom"/>
</dbReference>
<dbReference type="EMBL" id="CP013344">
    <property type="protein sequence ID" value="AMU89491.1"/>
    <property type="molecule type" value="Genomic_DNA"/>
</dbReference>
<name>A0AAC9AV30_SPHMC</name>
<sequence length="81" mass="9022">MANKPNKPDHIFIDRKKYDWSQDTITGLQIKNLAGVDVANYNVWQDVAGPEDLPIADDQSVDLTQPGVEKFFTGKKTSTEG</sequence>
<organism evidence="2 3">
    <name type="scientific">Sphingopyxis macrogoltabida</name>
    <name type="common">Sphingomonas macrogoltabidus</name>
    <dbReference type="NCBI Taxonomy" id="33050"/>
    <lineage>
        <taxon>Bacteria</taxon>
        <taxon>Pseudomonadati</taxon>
        <taxon>Pseudomonadota</taxon>
        <taxon>Alphaproteobacteria</taxon>
        <taxon>Sphingomonadales</taxon>
        <taxon>Sphingomonadaceae</taxon>
        <taxon>Sphingopyxis</taxon>
    </lineage>
</organism>